<keyword evidence="1" id="KW-0175">Coiled coil</keyword>
<proteinExistence type="predicted"/>
<feature type="coiled-coil region" evidence="1">
    <location>
        <begin position="5"/>
        <end position="35"/>
    </location>
</feature>
<protein>
    <submittedName>
        <fullName evidence="4">Coiled-coil domain containing 112</fullName>
    </submittedName>
</protein>
<dbReference type="WBParaSite" id="HCON_00145410-00001">
    <property type="protein sequence ID" value="HCON_00145410-00001"/>
    <property type="gene ID" value="HCON_00145410"/>
</dbReference>
<feature type="compositionally biased region" description="Polar residues" evidence="2">
    <location>
        <begin position="174"/>
        <end position="184"/>
    </location>
</feature>
<reference evidence="4" key="1">
    <citation type="submission" date="2020-12" db="UniProtKB">
        <authorList>
            <consortium name="WormBaseParasite"/>
        </authorList>
    </citation>
    <scope>IDENTIFICATION</scope>
    <source>
        <strain evidence="4">MHco3</strain>
    </source>
</reference>
<evidence type="ECO:0000256" key="1">
    <source>
        <dbReference type="SAM" id="Coils"/>
    </source>
</evidence>
<dbReference type="AlphaFoldDB" id="A0A7I4YX40"/>
<evidence type="ECO:0000313" key="3">
    <source>
        <dbReference type="Proteomes" id="UP000025227"/>
    </source>
</evidence>
<evidence type="ECO:0000256" key="2">
    <source>
        <dbReference type="SAM" id="MobiDB-lite"/>
    </source>
</evidence>
<keyword evidence="3" id="KW-1185">Reference proteome</keyword>
<organism evidence="3 4">
    <name type="scientific">Haemonchus contortus</name>
    <name type="common">Barber pole worm</name>
    <dbReference type="NCBI Taxonomy" id="6289"/>
    <lineage>
        <taxon>Eukaryota</taxon>
        <taxon>Metazoa</taxon>
        <taxon>Ecdysozoa</taxon>
        <taxon>Nematoda</taxon>
        <taxon>Chromadorea</taxon>
        <taxon>Rhabditida</taxon>
        <taxon>Rhabditina</taxon>
        <taxon>Rhabditomorpha</taxon>
        <taxon>Strongyloidea</taxon>
        <taxon>Trichostrongylidae</taxon>
        <taxon>Haemonchus</taxon>
    </lineage>
</organism>
<feature type="compositionally biased region" description="Basic and acidic residues" evidence="2">
    <location>
        <begin position="97"/>
        <end position="114"/>
    </location>
</feature>
<feature type="compositionally biased region" description="Basic residues" evidence="2">
    <location>
        <begin position="132"/>
        <end position="141"/>
    </location>
</feature>
<accession>A0A7I4YX40</accession>
<feature type="region of interest" description="Disordered" evidence="2">
    <location>
        <begin position="97"/>
        <end position="184"/>
    </location>
</feature>
<dbReference type="OrthoDB" id="5863857at2759"/>
<dbReference type="Proteomes" id="UP000025227">
    <property type="component" value="Unplaced"/>
</dbReference>
<sequence>MIRRLQKARAQSDRLEHQEKLLEDLSSIVSQLQLKGENVDNCFLQDQLLGKFTEGIQRHVLRAKEQRSPNDNWDTNMLLSCAKEYIRTELKIVTRVGKGREQQPVHEPAGDRRYPWTGRKISRRLEREEIKRSRKRSLSHSRTREHSEGARRSCDSRSTTRDQDASRGQEKPRSSTGSMDHQHK</sequence>
<evidence type="ECO:0000313" key="4">
    <source>
        <dbReference type="WBParaSite" id="HCON_00145410-00001"/>
    </source>
</evidence>
<feature type="compositionally biased region" description="Basic and acidic residues" evidence="2">
    <location>
        <begin position="142"/>
        <end position="173"/>
    </location>
</feature>
<name>A0A7I4YX40_HAECO</name>